<organism evidence="2 3">
    <name type="scientific">Heliobacterium mobile</name>
    <name type="common">Heliobacillus mobilis</name>
    <dbReference type="NCBI Taxonomy" id="28064"/>
    <lineage>
        <taxon>Bacteria</taxon>
        <taxon>Bacillati</taxon>
        <taxon>Bacillota</taxon>
        <taxon>Clostridia</taxon>
        <taxon>Eubacteriales</taxon>
        <taxon>Heliobacteriaceae</taxon>
        <taxon>Heliobacterium</taxon>
    </lineage>
</organism>
<gene>
    <name evidence="2" type="ORF">GJ688_18405</name>
</gene>
<accession>A0A6I3SQC5</accession>
<dbReference type="RefSeq" id="WP_155477977.1">
    <property type="nucleotide sequence ID" value="NZ_WNKU01000043.1"/>
</dbReference>
<comment type="caution">
    <text evidence="2">The sequence shown here is derived from an EMBL/GenBank/DDBJ whole genome shotgun (WGS) entry which is preliminary data.</text>
</comment>
<keyword evidence="3" id="KW-1185">Reference proteome</keyword>
<dbReference type="Proteomes" id="UP000430670">
    <property type="component" value="Unassembled WGS sequence"/>
</dbReference>
<sequence length="202" mass="23089">MASRFPHSSIDSVPLVGYKAHKLSYVDDGNRPSAGRASPIGSDLPSLYFYHDLLWASCCKFYLGAIGGHYGFAHVPFFDWLREHYHLQRNHFDRVGHFIQGAAVTMVTRELLLRLTPMRIGWLLKGYVIAIGMALSMSYELFEWAVAALRLPMSVEFIGMQGDFWDAQWDMFLGLLGSLLALVSLSHYQDETLRHEFSRLRE</sequence>
<dbReference type="Pfam" id="PF09997">
    <property type="entry name" value="DUF2238"/>
    <property type="match status" value="1"/>
</dbReference>
<feature type="transmembrane region" description="Helical" evidence="1">
    <location>
        <begin position="167"/>
        <end position="185"/>
    </location>
</feature>
<reference evidence="2 3" key="1">
    <citation type="submission" date="2019-11" db="EMBL/GenBank/DDBJ databases">
        <title>Whole-genome sequence of a the green, strictly anaerobic photosynthetic bacterium Heliobacillus mobilis DSM 6151.</title>
        <authorList>
            <person name="Kyndt J.A."/>
            <person name="Meyer T.E."/>
        </authorList>
    </citation>
    <scope>NUCLEOTIDE SEQUENCE [LARGE SCALE GENOMIC DNA]</scope>
    <source>
        <strain evidence="2 3">DSM 6151</strain>
    </source>
</reference>
<name>A0A6I3SQC5_HELMO</name>
<keyword evidence="1" id="KW-0472">Membrane</keyword>
<keyword evidence="1" id="KW-0812">Transmembrane</keyword>
<evidence type="ECO:0000313" key="3">
    <source>
        <dbReference type="Proteomes" id="UP000430670"/>
    </source>
</evidence>
<evidence type="ECO:0000313" key="2">
    <source>
        <dbReference type="EMBL" id="MTV50895.1"/>
    </source>
</evidence>
<feature type="transmembrane region" description="Helical" evidence="1">
    <location>
        <begin position="122"/>
        <end position="147"/>
    </location>
</feature>
<dbReference type="OrthoDB" id="9786473at2"/>
<proteinExistence type="predicted"/>
<dbReference type="InterPro" id="IPR014509">
    <property type="entry name" value="YjdF-like"/>
</dbReference>
<keyword evidence="1" id="KW-1133">Transmembrane helix</keyword>
<dbReference type="EMBL" id="WNKU01000043">
    <property type="protein sequence ID" value="MTV50895.1"/>
    <property type="molecule type" value="Genomic_DNA"/>
</dbReference>
<evidence type="ECO:0000256" key="1">
    <source>
        <dbReference type="SAM" id="Phobius"/>
    </source>
</evidence>
<dbReference type="AlphaFoldDB" id="A0A6I3SQC5"/>
<protein>
    <submittedName>
        <fullName evidence="2">DUF2238 domain-containing protein</fullName>
    </submittedName>
</protein>